<dbReference type="AlphaFoldDB" id="B5I9T4"/>
<keyword evidence="2" id="KW-1185">Reference proteome</keyword>
<dbReference type="RefSeq" id="WP_008082247.1">
    <property type="nucleotide sequence ID" value="NC_013926.1"/>
</dbReference>
<dbReference type="Proteomes" id="UP000001400">
    <property type="component" value="Chromosome"/>
</dbReference>
<proteinExistence type="predicted"/>
<name>B5I9T4_ACIB4</name>
<reference evidence="1" key="1">
    <citation type="submission" date="2010-02" db="EMBL/GenBank/DDBJ databases">
        <title>Complete sequence of Aciduliprofundum boonei T469.</title>
        <authorList>
            <consortium name="US DOE Joint Genome Institute"/>
            <person name="Lucas S."/>
            <person name="Copeland A."/>
            <person name="Lapidus A."/>
            <person name="Cheng J.-F."/>
            <person name="Bruce D."/>
            <person name="Goodwin L."/>
            <person name="Pitluck S."/>
            <person name="Saunders E."/>
            <person name="Detter J.C."/>
            <person name="Han C."/>
            <person name="Tapia R."/>
            <person name="Land M."/>
            <person name="Hauser L."/>
            <person name="Kyrpides N."/>
            <person name="Mikhailova N."/>
            <person name="Flores G."/>
            <person name="Reysenbach A.-L."/>
            <person name="Woyke T."/>
        </authorList>
    </citation>
    <scope>NUCLEOTIDE SEQUENCE</scope>
    <source>
        <strain evidence="1">T469</strain>
    </source>
</reference>
<dbReference type="eggNOG" id="arCOG06113">
    <property type="taxonomic scope" value="Archaea"/>
</dbReference>
<dbReference type="OrthoDB" id="70849at2157"/>
<dbReference type="EMBL" id="CP001941">
    <property type="protein sequence ID" value="ADD08435.1"/>
    <property type="molecule type" value="Genomic_DNA"/>
</dbReference>
<dbReference type="STRING" id="439481.Aboo_0624"/>
<protein>
    <recommendedName>
        <fullName evidence="3">TFIIB-type zinc ribbon-containing protein</fullName>
    </recommendedName>
</protein>
<gene>
    <name evidence="1" type="ordered locus">Aboo_0624</name>
</gene>
<dbReference type="GeneID" id="8827569"/>
<organism evidence="1 2">
    <name type="scientific">Aciduliprofundum boonei (strain DSM 19572 / T469)</name>
    <dbReference type="NCBI Taxonomy" id="439481"/>
    <lineage>
        <taxon>Archaea</taxon>
        <taxon>Methanobacteriati</taxon>
        <taxon>Thermoplasmatota</taxon>
        <taxon>DHVE2 group</taxon>
        <taxon>Candidatus Aciduliprofundum</taxon>
    </lineage>
</organism>
<dbReference type="HOGENOM" id="CLU_193439_0_0_2"/>
<accession>B5I9T4</accession>
<evidence type="ECO:0000313" key="2">
    <source>
        <dbReference type="Proteomes" id="UP000001400"/>
    </source>
</evidence>
<evidence type="ECO:0008006" key="3">
    <source>
        <dbReference type="Google" id="ProtNLM"/>
    </source>
</evidence>
<evidence type="ECO:0000313" key="1">
    <source>
        <dbReference type="EMBL" id="ADD08435.1"/>
    </source>
</evidence>
<dbReference type="KEGG" id="abi:Aboo_0624"/>
<sequence length="67" mass="7496">MAKIKICPVCGSTHIHYVAGMVTGEKYKCENCGYIGSLIVEIDEEDYERWLKELRGKKDGSGNKGQD</sequence>